<feature type="compositionally biased region" description="Basic and acidic residues" evidence="1">
    <location>
        <begin position="406"/>
        <end position="421"/>
    </location>
</feature>
<dbReference type="OrthoDB" id="2351940at2759"/>
<comment type="caution">
    <text evidence="2">The sequence shown here is derived from an EMBL/GenBank/DDBJ whole genome shotgun (WGS) entry which is preliminary data.</text>
</comment>
<feature type="region of interest" description="Disordered" evidence="1">
    <location>
        <begin position="1"/>
        <end position="39"/>
    </location>
</feature>
<feature type="compositionally biased region" description="Polar residues" evidence="1">
    <location>
        <begin position="212"/>
        <end position="222"/>
    </location>
</feature>
<feature type="region of interest" description="Disordered" evidence="1">
    <location>
        <begin position="386"/>
        <end position="526"/>
    </location>
</feature>
<dbReference type="AlphaFoldDB" id="A0A9W9IM02"/>
<gene>
    <name evidence="2" type="ORF">N7492_002781</name>
</gene>
<dbReference type="EMBL" id="JAPQKO010000002">
    <property type="protein sequence ID" value="KAJ5179571.1"/>
    <property type="molecule type" value="Genomic_DNA"/>
</dbReference>
<feature type="compositionally biased region" description="Basic and acidic residues" evidence="1">
    <location>
        <begin position="17"/>
        <end position="39"/>
    </location>
</feature>
<accession>A0A9W9IM02</accession>
<evidence type="ECO:0000313" key="2">
    <source>
        <dbReference type="EMBL" id="KAJ5179571.1"/>
    </source>
</evidence>
<name>A0A9W9IM02_9EURO</name>
<organism evidence="2 3">
    <name type="scientific">Penicillium capsulatum</name>
    <dbReference type="NCBI Taxonomy" id="69766"/>
    <lineage>
        <taxon>Eukaryota</taxon>
        <taxon>Fungi</taxon>
        <taxon>Dikarya</taxon>
        <taxon>Ascomycota</taxon>
        <taxon>Pezizomycotina</taxon>
        <taxon>Eurotiomycetes</taxon>
        <taxon>Eurotiomycetidae</taxon>
        <taxon>Eurotiales</taxon>
        <taxon>Aspergillaceae</taxon>
        <taxon>Penicillium</taxon>
    </lineage>
</organism>
<feature type="region of interest" description="Disordered" evidence="1">
    <location>
        <begin position="184"/>
        <end position="247"/>
    </location>
</feature>
<feature type="region of interest" description="Disordered" evidence="1">
    <location>
        <begin position="358"/>
        <end position="377"/>
    </location>
</feature>
<protein>
    <submittedName>
        <fullName evidence="2">Uncharacterized protein</fullName>
    </submittedName>
</protein>
<sequence length="591" mass="66543">MSGNYDYPPASSRRPPRSREVRIPETSERIGPRGQTFHDFHDTHDRLVRQTHLVESLNAQRDLQILNAEEPDLETILSEIRFGALAAQESGGTPRDGPRSPPQIRDRLRYLRSLIHSESNRSNAEDTLRALETLNQEIEDHHLDQARNRGAFEQARATVDHQLRHIQPNPNRQAFYEASRPFFASEVSDPRPPGTRTLRRRSFRPDLRESLPTASLMPQSTHGRGRPKRRKLESDDNREGMRGFNYGHHGQVVPGALKMEIASCDGGIYDPDGDCSFADNILRNDQSVYCTKSDRCNLVLRHRGEAPFCLKKIVIKAPESGFDSPIQEGMVFVSMTADELLARTAQYQIQYSNARRRCRTRRPGIQPSQEYLTGLRSRSPLQSLDRTILMGPGSHSNPDVEAAGQDTHDPQSEFRVTTEYEEHSDDNIFFGSQDDGMSSTADPAGTREEDLPCTDSEDDSLVDGDDDDDIPAIPPTDSFARRLEVQRRAESLSRHLSGQPPRRRQGPSLVDPIPPSGSNGTASHPEVLKPHARFFIEREKSMVSIKFHPPPSGRYILIKLWSPRSDGNIDIQSIIAHGYAGPRFFPSGGFR</sequence>
<feature type="compositionally biased region" description="Basic and acidic residues" evidence="1">
    <location>
        <begin position="479"/>
        <end position="493"/>
    </location>
</feature>
<evidence type="ECO:0000256" key="1">
    <source>
        <dbReference type="SAM" id="MobiDB-lite"/>
    </source>
</evidence>
<keyword evidence="3" id="KW-1185">Reference proteome</keyword>
<reference evidence="2" key="2">
    <citation type="journal article" date="2023" name="IMA Fungus">
        <title>Comparative genomic study of the Penicillium genus elucidates a diverse pangenome and 15 lateral gene transfer events.</title>
        <authorList>
            <person name="Petersen C."/>
            <person name="Sorensen T."/>
            <person name="Nielsen M.R."/>
            <person name="Sondergaard T.E."/>
            <person name="Sorensen J.L."/>
            <person name="Fitzpatrick D.A."/>
            <person name="Frisvad J.C."/>
            <person name="Nielsen K.L."/>
        </authorList>
    </citation>
    <scope>NUCLEOTIDE SEQUENCE</scope>
    <source>
        <strain evidence="2">IBT 21917</strain>
    </source>
</reference>
<dbReference type="Proteomes" id="UP001146351">
    <property type="component" value="Unassembled WGS sequence"/>
</dbReference>
<feature type="compositionally biased region" description="Acidic residues" evidence="1">
    <location>
        <begin position="451"/>
        <end position="470"/>
    </location>
</feature>
<feature type="compositionally biased region" description="Basic and acidic residues" evidence="1">
    <location>
        <begin position="232"/>
        <end position="241"/>
    </location>
</feature>
<evidence type="ECO:0000313" key="3">
    <source>
        <dbReference type="Proteomes" id="UP001146351"/>
    </source>
</evidence>
<proteinExistence type="predicted"/>
<reference evidence="2" key="1">
    <citation type="submission" date="2022-11" db="EMBL/GenBank/DDBJ databases">
        <authorList>
            <person name="Petersen C."/>
        </authorList>
    </citation>
    <scope>NUCLEOTIDE SEQUENCE</scope>
    <source>
        <strain evidence="2">IBT 21917</strain>
    </source>
</reference>